<sequence length="221" mass="24000">MEGGAYGAGKAGGAFDPYTLVRQPHTILRVVSWVFSIVVFGSIVNEGYLNSPSESEEFCVYNRNPNACGYGVTVGVLAFLTCLLYLALDVYFPQISSVKDRKKAVLSDIGVSAFWAFLWFVGFCYLANQWQVSKPKDNPLNEGTDAARAAIAFSFFSIFTWVSTPPSWPPLACPAGPPGLVAFQQNQGLCSPSLLSAYRVRGGTAPRGRRQLPLPVGTGRW</sequence>
<reference evidence="9" key="3">
    <citation type="submission" date="2025-08" db="UniProtKB">
        <authorList>
            <consortium name="Ensembl"/>
        </authorList>
    </citation>
    <scope>IDENTIFICATION</scope>
</reference>
<proteinExistence type="evidence at protein level"/>
<reference evidence="10" key="1">
    <citation type="submission" date="2009-11" db="EMBL/GenBank/DDBJ databases">
        <authorList>
            <consortium name="Porcine genome sequencing project"/>
        </authorList>
    </citation>
    <scope>NUCLEOTIDE SEQUENCE [LARGE SCALE GENOMIC DNA]</scope>
    <source>
        <strain evidence="10">Duroc</strain>
    </source>
</reference>
<keyword evidence="12" id="KW-1267">Proteomics identification</keyword>
<evidence type="ECO:0000256" key="7">
    <source>
        <dbReference type="SAM" id="Phobius"/>
    </source>
</evidence>
<evidence type="ECO:0000256" key="4">
    <source>
        <dbReference type="ARBA" id="ARBA00022989"/>
    </source>
</evidence>
<feature type="transmembrane region" description="Helical" evidence="7">
    <location>
        <begin position="69"/>
        <end position="92"/>
    </location>
</feature>
<dbReference type="ExpressionAtlas" id="A0A287AWM5">
    <property type="expression patterns" value="baseline and differential"/>
</dbReference>
<evidence type="ECO:0000256" key="1">
    <source>
        <dbReference type="ARBA" id="ARBA00004141"/>
    </source>
</evidence>
<dbReference type="InterPro" id="IPR016579">
    <property type="entry name" value="Synaptogyrin"/>
</dbReference>
<evidence type="ECO:0000313" key="11">
    <source>
        <dbReference type="VGNC" id="VGNC:93665"/>
    </source>
</evidence>
<evidence type="ECO:0000256" key="5">
    <source>
        <dbReference type="ARBA" id="ARBA00023136"/>
    </source>
</evidence>
<evidence type="ECO:0000256" key="2">
    <source>
        <dbReference type="ARBA" id="ARBA00010252"/>
    </source>
</evidence>
<evidence type="ECO:0007829" key="12">
    <source>
        <dbReference type="PeptideAtlas" id="A0A287AWM5"/>
    </source>
</evidence>
<evidence type="ECO:0000313" key="9">
    <source>
        <dbReference type="Ensembl" id="ENSSSCP00000048340.3"/>
    </source>
</evidence>
<dbReference type="PANTHER" id="PTHR10838:SF7">
    <property type="entry name" value="SYNAPTOGYRIN-1"/>
    <property type="match status" value="1"/>
</dbReference>
<dbReference type="AlphaFoldDB" id="A0A287AWM5"/>
<comment type="similarity">
    <text evidence="2">Belongs to the synaptogyrin family.</text>
</comment>
<feature type="transmembrane region" description="Helical" evidence="7">
    <location>
        <begin position="30"/>
        <end position="49"/>
    </location>
</feature>
<reference evidence="9" key="4">
    <citation type="submission" date="2025-09" db="UniProtKB">
        <authorList>
            <consortium name="Ensembl"/>
        </authorList>
    </citation>
    <scope>IDENTIFICATION</scope>
</reference>
<organism evidence="9 10">
    <name type="scientific">Sus scrofa</name>
    <name type="common">Pig</name>
    <dbReference type="NCBI Taxonomy" id="9823"/>
    <lineage>
        <taxon>Eukaryota</taxon>
        <taxon>Metazoa</taxon>
        <taxon>Chordata</taxon>
        <taxon>Craniata</taxon>
        <taxon>Vertebrata</taxon>
        <taxon>Euteleostomi</taxon>
        <taxon>Mammalia</taxon>
        <taxon>Eutheria</taxon>
        <taxon>Laurasiatheria</taxon>
        <taxon>Artiodactyla</taxon>
        <taxon>Suina</taxon>
        <taxon>Suidae</taxon>
        <taxon>Sus</taxon>
    </lineage>
</organism>
<dbReference type="Bgee" id="ENSSSCG00000020873">
    <property type="expression patterns" value="Expressed in prefrontal cortex and 42 other cell types or tissues"/>
</dbReference>
<keyword evidence="10" id="KW-1185">Reference proteome</keyword>
<gene>
    <name evidence="9 11" type="primary">SYNGR1</name>
</gene>
<name>A0A287AWM5_PIG</name>
<feature type="domain" description="MARVEL" evidence="8">
    <location>
        <begin position="20"/>
        <end position="173"/>
    </location>
</feature>
<keyword evidence="3 6" id="KW-0812">Transmembrane</keyword>
<protein>
    <submittedName>
        <fullName evidence="9">Synaptogyrin 1</fullName>
    </submittedName>
</protein>
<evidence type="ECO:0000256" key="6">
    <source>
        <dbReference type="PROSITE-ProRule" id="PRU00581"/>
    </source>
</evidence>
<keyword evidence="5 6" id="KW-0472">Membrane</keyword>
<evidence type="ECO:0000313" key="10">
    <source>
        <dbReference type="Proteomes" id="UP000008227"/>
    </source>
</evidence>
<evidence type="ECO:0000259" key="8">
    <source>
        <dbReference type="PROSITE" id="PS51225"/>
    </source>
</evidence>
<reference evidence="9" key="2">
    <citation type="journal article" date="2020" name="Gigascience">
        <title>An improved pig reference genome sequence to enable pig genetics and genomics research.</title>
        <authorList>
            <person name="Warr A."/>
            <person name="Affara N."/>
            <person name="Aken B."/>
            <person name="Beiki H."/>
            <person name="Bickhart D.M."/>
            <person name="Billis K."/>
            <person name="Chow W."/>
            <person name="Eory L."/>
            <person name="Finlayson H.A."/>
            <person name="Flicek P."/>
            <person name="Giron C.G."/>
            <person name="Griffin D.K."/>
            <person name="Hall R."/>
            <person name="Hannum G."/>
            <person name="Hourlier T."/>
            <person name="Howe K."/>
            <person name="Hume D.A."/>
            <person name="Izuogu O."/>
            <person name="Kim K."/>
            <person name="Koren S."/>
            <person name="Liu H."/>
            <person name="Manchanda N."/>
            <person name="Martin F.J."/>
            <person name="Nonneman D.J."/>
            <person name="O'Connor R.E."/>
            <person name="Phillippy A.M."/>
            <person name="Rohrer G.A."/>
            <person name="Rosen B.D."/>
            <person name="Rund L.A."/>
            <person name="Sargent C.A."/>
            <person name="Schook L.B."/>
            <person name="Schroeder S.G."/>
            <person name="Schwartz A.S."/>
            <person name="Skinner B.M."/>
            <person name="Talbot R."/>
            <person name="Tseng E."/>
            <person name="Tuggle C.K."/>
            <person name="Watson M."/>
            <person name="Smith T.P.L."/>
            <person name="Archibald A.L."/>
        </authorList>
    </citation>
    <scope>NUCLEOTIDE SEQUENCE [LARGE SCALE GENOMIC DNA]</scope>
    <source>
        <strain evidence="9">Duroc</strain>
    </source>
</reference>
<accession>A0A287AWM5</accession>
<dbReference type="Ensembl" id="ENSSSCT00000043000.3">
    <property type="protein sequence ID" value="ENSSSCP00000048340.3"/>
    <property type="gene ID" value="ENSSSCG00000020873.4"/>
</dbReference>
<feature type="transmembrane region" description="Helical" evidence="7">
    <location>
        <begin position="104"/>
        <end position="126"/>
    </location>
</feature>
<keyword evidence="4 7" id="KW-1133">Transmembrane helix</keyword>
<dbReference type="GO" id="GO:0016020">
    <property type="term" value="C:membrane"/>
    <property type="evidence" value="ECO:0007669"/>
    <property type="project" value="UniProtKB-SubCell"/>
</dbReference>
<dbReference type="PANTHER" id="PTHR10838">
    <property type="entry name" value="SYNAPTOGYRIN"/>
    <property type="match status" value="1"/>
</dbReference>
<dbReference type="Proteomes" id="UP000008227">
    <property type="component" value="Chromosome 5"/>
</dbReference>
<comment type="subcellular location">
    <subcellularLocation>
        <location evidence="1">Membrane</location>
        <topology evidence="1">Multi-pass membrane protein</topology>
    </subcellularLocation>
</comment>
<dbReference type="GeneTree" id="ENSGT00950000182935"/>
<dbReference type="Pfam" id="PF01284">
    <property type="entry name" value="MARVEL"/>
    <property type="match status" value="1"/>
</dbReference>
<evidence type="ECO:0000256" key="3">
    <source>
        <dbReference type="ARBA" id="ARBA00022692"/>
    </source>
</evidence>
<dbReference type="PROSITE" id="PS51225">
    <property type="entry name" value="MARVEL"/>
    <property type="match status" value="1"/>
</dbReference>
<dbReference type="VGNC" id="VGNC:93665">
    <property type="gene designation" value="SYNGR1"/>
</dbReference>
<dbReference type="InterPro" id="IPR008253">
    <property type="entry name" value="Marvel"/>
</dbReference>